<comment type="caution">
    <text evidence="1">The sequence shown here is derived from an EMBL/GenBank/DDBJ whole genome shotgun (WGS) entry which is preliminary data.</text>
</comment>
<organism evidence="1 2">
    <name type="scientific">Colletotrichum chrysophilum</name>
    <dbReference type="NCBI Taxonomy" id="1836956"/>
    <lineage>
        <taxon>Eukaryota</taxon>
        <taxon>Fungi</taxon>
        <taxon>Dikarya</taxon>
        <taxon>Ascomycota</taxon>
        <taxon>Pezizomycotina</taxon>
        <taxon>Sordariomycetes</taxon>
        <taxon>Hypocreomycetidae</taxon>
        <taxon>Glomerellales</taxon>
        <taxon>Glomerellaceae</taxon>
        <taxon>Colletotrichum</taxon>
        <taxon>Colletotrichum gloeosporioides species complex</taxon>
    </lineage>
</organism>
<accession>A0AAD9A5F1</accession>
<dbReference type="Proteomes" id="UP001243330">
    <property type="component" value="Unassembled WGS sequence"/>
</dbReference>
<sequence>MGTWRVETQTTQHDTTRLREACVCCVALPLLPRVALAGLVLSVPSSLTDPLQPLYFRGDPPRLDESWAGDGGQGWCGRGGERAVVVVSRQVGESNTLDGFAWLVRRQFGSGTSSQLSVR</sequence>
<protein>
    <submittedName>
        <fullName evidence="1">Uncharacterized protein</fullName>
    </submittedName>
</protein>
<gene>
    <name evidence="1" type="ORF">CCHR01_15902</name>
</gene>
<evidence type="ECO:0000313" key="2">
    <source>
        <dbReference type="Proteomes" id="UP001243330"/>
    </source>
</evidence>
<dbReference type="EMBL" id="JAQOWY010000478">
    <property type="protein sequence ID" value="KAK1841479.1"/>
    <property type="molecule type" value="Genomic_DNA"/>
</dbReference>
<evidence type="ECO:0000313" key="1">
    <source>
        <dbReference type="EMBL" id="KAK1841479.1"/>
    </source>
</evidence>
<keyword evidence="2" id="KW-1185">Reference proteome</keyword>
<dbReference type="AlphaFoldDB" id="A0AAD9A5F1"/>
<name>A0AAD9A5F1_9PEZI</name>
<reference evidence="1" key="1">
    <citation type="submission" date="2023-01" db="EMBL/GenBank/DDBJ databases">
        <title>Colletotrichum chrysophilum M932 genome sequence.</title>
        <authorList>
            <person name="Baroncelli R."/>
        </authorList>
    </citation>
    <scope>NUCLEOTIDE SEQUENCE</scope>
    <source>
        <strain evidence="1">M932</strain>
    </source>
</reference>
<proteinExistence type="predicted"/>